<proteinExistence type="predicted"/>
<accession>A0A7C4W994</accession>
<evidence type="ECO:0000313" key="2">
    <source>
        <dbReference type="EMBL" id="HGU47491.1"/>
    </source>
</evidence>
<evidence type="ECO:0008006" key="3">
    <source>
        <dbReference type="Google" id="ProtNLM"/>
    </source>
</evidence>
<comment type="caution">
    <text evidence="2">The sequence shown here is derived from an EMBL/GenBank/DDBJ whole genome shotgun (WGS) entry which is preliminary data.</text>
</comment>
<dbReference type="AlphaFoldDB" id="A0A7C4W994"/>
<evidence type="ECO:0000313" key="1">
    <source>
        <dbReference type="EMBL" id="HGQ55218.1"/>
    </source>
</evidence>
<protein>
    <recommendedName>
        <fullName evidence="3">Gingipain domain-containing protein</fullName>
    </recommendedName>
</protein>
<gene>
    <name evidence="2" type="ORF">ENT60_02870</name>
    <name evidence="1" type="ORF">ENU28_01980</name>
</gene>
<reference evidence="2" key="1">
    <citation type="journal article" date="2020" name="mSystems">
        <title>Genome- and Community-Level Interaction Insights into Carbon Utilization and Element Cycling Functions of Hydrothermarchaeota in Hydrothermal Sediment.</title>
        <authorList>
            <person name="Zhou Z."/>
            <person name="Liu Y."/>
            <person name="Xu W."/>
            <person name="Pan J."/>
            <person name="Luo Z.H."/>
            <person name="Li M."/>
        </authorList>
    </citation>
    <scope>NUCLEOTIDE SEQUENCE [LARGE SCALE GENOMIC DNA]</scope>
    <source>
        <strain evidence="2">SpSt-594</strain>
        <strain evidence="1">SpSt-655</strain>
    </source>
</reference>
<organism evidence="2">
    <name type="scientific">candidate division WOR-3 bacterium</name>
    <dbReference type="NCBI Taxonomy" id="2052148"/>
    <lineage>
        <taxon>Bacteria</taxon>
        <taxon>Bacteria division WOR-3</taxon>
    </lineage>
</organism>
<dbReference type="EMBL" id="DTBX01000075">
    <property type="protein sequence ID" value="HGQ55218.1"/>
    <property type="molecule type" value="Genomic_DNA"/>
</dbReference>
<dbReference type="EMBL" id="DSZH01000131">
    <property type="protein sequence ID" value="HGU47491.1"/>
    <property type="molecule type" value="Genomic_DNA"/>
</dbReference>
<sequence>MNKIFVLLLIILPIFAYRYAIVVSNATYSMSDWRAVCDSLQLKHQGRIFIYTNSIYDVLSQLQDYQPDYICFVGRPVSEVNQSFVRDCHQLTRQLDNDIYGDAVWGIITGYTAEDALRLTRYDTLWVRTVLGGTNCTWDYWIEKGISTYEAEYNRIKFKFPDGTTLDTVWPERCPTDRCTLLVNYLNNGINDTVPNRPRIIGNVDIFVTSGHANQWTWQLHYPSSGYEGFFRSSSGQLRGDPYSGSTRYINSSNPKLYFAVGNCLMGDVADMNCMVLAWFHTGGAIQMTGYIVETWYGYMLWGLPAYYHYLQGRTTYAQAFYLNNQSLLFDQINNTPGTNPSGLEYDKNNVAFYGDPACQTRIYPIREPYYSENIEIRPGTLRDTFIITITANYDSSTLGFSGVSGARHPIVFLPVRIESIQVENTNAHSVVITDNFCLLYVWYQGQRKFVRGETRYVRFTAKRKQVPIEEISLPIIRRNIKKEKIKGEIYDIFGRKIKSIRKGIYFIKENKRNFKIIKI</sequence>
<name>A0A7C4W994_UNCW3</name>